<keyword evidence="2" id="KW-1185">Reference proteome</keyword>
<accession>A0A239DM79</accession>
<organism evidence="1 2">
    <name type="scientific">Noviherbaspirillum humi</name>
    <dbReference type="NCBI Taxonomy" id="1688639"/>
    <lineage>
        <taxon>Bacteria</taxon>
        <taxon>Pseudomonadati</taxon>
        <taxon>Pseudomonadota</taxon>
        <taxon>Betaproteobacteria</taxon>
        <taxon>Burkholderiales</taxon>
        <taxon>Oxalobacteraceae</taxon>
        <taxon>Noviherbaspirillum</taxon>
    </lineage>
</organism>
<name>A0A239DM79_9BURK</name>
<protein>
    <submittedName>
        <fullName evidence="1">Uncharacterized protein</fullName>
    </submittedName>
</protein>
<dbReference type="OrthoDB" id="1121317at2"/>
<dbReference type="RefSeq" id="WP_089398114.1">
    <property type="nucleotide sequence ID" value="NZ_FZOT01000002.1"/>
</dbReference>
<sequence>MQLVVESRPGLHGDPDPASFQLGGRQIDVVSIIDRWRAPDHAYFKVRGSDDALYILRLDSGSGLWELTLFKAPGMP</sequence>
<dbReference type="Proteomes" id="UP000198284">
    <property type="component" value="Unassembled WGS sequence"/>
</dbReference>
<dbReference type="EMBL" id="FZOT01000002">
    <property type="protein sequence ID" value="SNS33181.1"/>
    <property type="molecule type" value="Genomic_DNA"/>
</dbReference>
<evidence type="ECO:0000313" key="1">
    <source>
        <dbReference type="EMBL" id="SNS33181.1"/>
    </source>
</evidence>
<proteinExistence type="predicted"/>
<reference evidence="1 2" key="1">
    <citation type="submission" date="2017-06" db="EMBL/GenBank/DDBJ databases">
        <authorList>
            <person name="Kim H.J."/>
            <person name="Triplett B.A."/>
        </authorList>
    </citation>
    <scope>NUCLEOTIDE SEQUENCE [LARGE SCALE GENOMIC DNA]</scope>
    <source>
        <strain evidence="1 2">U15</strain>
    </source>
</reference>
<gene>
    <name evidence="1" type="ORF">SAMN06265795_102250</name>
</gene>
<evidence type="ECO:0000313" key="2">
    <source>
        <dbReference type="Proteomes" id="UP000198284"/>
    </source>
</evidence>
<dbReference type="AlphaFoldDB" id="A0A239DM79"/>